<organism evidence="4 5">
    <name type="scientific">Trichuris muris</name>
    <name type="common">Mouse whipworm</name>
    <dbReference type="NCBI Taxonomy" id="70415"/>
    <lineage>
        <taxon>Eukaryota</taxon>
        <taxon>Metazoa</taxon>
        <taxon>Ecdysozoa</taxon>
        <taxon>Nematoda</taxon>
        <taxon>Enoplea</taxon>
        <taxon>Dorylaimia</taxon>
        <taxon>Trichinellida</taxon>
        <taxon>Trichuridae</taxon>
        <taxon>Trichuris</taxon>
    </lineage>
</organism>
<dbReference type="PANTHER" id="PTHR12345:SF3">
    <property type="entry name" value="PDZ DOMAIN-CONTAINING PROTEIN"/>
    <property type="match status" value="1"/>
</dbReference>
<dbReference type="SUPFAM" id="SSF50156">
    <property type="entry name" value="PDZ domain-like"/>
    <property type="match status" value="2"/>
</dbReference>
<dbReference type="InterPro" id="IPR051230">
    <property type="entry name" value="APP-Binding"/>
</dbReference>
<evidence type="ECO:0000256" key="2">
    <source>
        <dbReference type="SAM" id="MobiDB-lite"/>
    </source>
</evidence>
<keyword evidence="1" id="KW-0677">Repeat</keyword>
<feature type="region of interest" description="Disordered" evidence="2">
    <location>
        <begin position="19"/>
        <end position="46"/>
    </location>
</feature>
<name>A0A5S6QZW0_TRIMR</name>
<dbReference type="PROSITE" id="PS50106">
    <property type="entry name" value="PDZ"/>
    <property type="match status" value="2"/>
</dbReference>
<evidence type="ECO:0000256" key="1">
    <source>
        <dbReference type="ARBA" id="ARBA00022737"/>
    </source>
</evidence>
<dbReference type="GO" id="GO:0005886">
    <property type="term" value="C:plasma membrane"/>
    <property type="evidence" value="ECO:0007669"/>
    <property type="project" value="TreeGrafter"/>
</dbReference>
<keyword evidence="4" id="KW-1185">Reference proteome</keyword>
<reference evidence="5" key="1">
    <citation type="submission" date="2019-12" db="UniProtKB">
        <authorList>
            <consortium name="WormBaseParasite"/>
        </authorList>
    </citation>
    <scope>IDENTIFICATION</scope>
</reference>
<dbReference type="WBParaSite" id="TMUE_3000012921.1">
    <property type="protein sequence ID" value="TMUE_3000012921.1"/>
    <property type="gene ID" value="WBGene00286634"/>
</dbReference>
<feature type="domain" description="PDZ" evidence="3">
    <location>
        <begin position="214"/>
        <end position="289"/>
    </location>
</feature>
<accession>A0A5S6QZW0</accession>
<dbReference type="InterPro" id="IPR001478">
    <property type="entry name" value="PDZ"/>
</dbReference>
<evidence type="ECO:0000313" key="4">
    <source>
        <dbReference type="Proteomes" id="UP000046395"/>
    </source>
</evidence>
<evidence type="ECO:0000259" key="3">
    <source>
        <dbReference type="PROSITE" id="PS50106"/>
    </source>
</evidence>
<dbReference type="Pfam" id="PF00595">
    <property type="entry name" value="PDZ"/>
    <property type="match status" value="2"/>
</dbReference>
<dbReference type="STRING" id="70415.A0A5S6QZW0"/>
<dbReference type="PANTHER" id="PTHR12345">
    <property type="entry name" value="SYNTENIN RELATED"/>
    <property type="match status" value="1"/>
</dbReference>
<feature type="domain" description="PDZ" evidence="3">
    <location>
        <begin position="130"/>
        <end position="209"/>
    </location>
</feature>
<dbReference type="Gene3D" id="2.30.42.10">
    <property type="match status" value="2"/>
</dbReference>
<dbReference type="AlphaFoldDB" id="A0A5S6QZW0"/>
<dbReference type="Proteomes" id="UP000046395">
    <property type="component" value="Unassembled WGS sequence"/>
</dbReference>
<feature type="compositionally biased region" description="Low complexity" evidence="2">
    <location>
        <begin position="19"/>
        <end position="32"/>
    </location>
</feature>
<proteinExistence type="predicted"/>
<sequence>MSYLYPTLEDMKVHQYLQSHKSSLKGNSSPSSEQHEEEVEKSNVDDSPCPWFVQEYASLYTDSNASDILDCSESSPLLNKSHSLSNSLEDCRMPEGAIARRYSAIADLEAPISGMSKGFHRAVCSSAIREVVCSKDASGLLGLRLRSVDSGIFIQFVRRASPAAAAGLRFGDQILQINDEFVTGKSWEEVLCAFEKCNSERIVLAIRDRPFARTVTMHRDNAGAFGFQLHGGRIKNIVPESSAARNGLLVDHQIIEVNGQNVVGIGNKKLTHLISCCSQTLTVTIMPFSIFAKLIKKLPSDLMRKLMDHSLPVV</sequence>
<dbReference type="SMART" id="SM00228">
    <property type="entry name" value="PDZ"/>
    <property type="match status" value="2"/>
</dbReference>
<dbReference type="InterPro" id="IPR036034">
    <property type="entry name" value="PDZ_sf"/>
</dbReference>
<protein>
    <submittedName>
        <fullName evidence="5">PDZ domain-containing protein</fullName>
    </submittedName>
</protein>
<evidence type="ECO:0000313" key="5">
    <source>
        <dbReference type="WBParaSite" id="TMUE_3000012921.1"/>
    </source>
</evidence>
<dbReference type="GO" id="GO:0005737">
    <property type="term" value="C:cytoplasm"/>
    <property type="evidence" value="ECO:0007669"/>
    <property type="project" value="TreeGrafter"/>
</dbReference>